<comment type="similarity">
    <text evidence="2 16">Belongs to the integrin alpha chain family.</text>
</comment>
<feature type="transmembrane region" description="Helical" evidence="16">
    <location>
        <begin position="1070"/>
        <end position="1092"/>
    </location>
</feature>
<evidence type="ECO:0000256" key="14">
    <source>
        <dbReference type="ARBA" id="ARBA00023180"/>
    </source>
</evidence>
<keyword evidence="5" id="KW-0732">Signal</keyword>
<dbReference type="Pfam" id="PF21520">
    <property type="entry name" value="ITGAX-like_Ig_3"/>
    <property type="match status" value="1"/>
</dbReference>
<keyword evidence="14" id="KW-0325">Glycoprotein</keyword>
<evidence type="ECO:0000256" key="2">
    <source>
        <dbReference type="ARBA" id="ARBA00008054"/>
    </source>
</evidence>
<evidence type="ECO:0000256" key="1">
    <source>
        <dbReference type="ARBA" id="ARBA00004479"/>
    </source>
</evidence>
<evidence type="ECO:0000256" key="3">
    <source>
        <dbReference type="ARBA" id="ARBA00022692"/>
    </source>
</evidence>
<dbReference type="PRINTS" id="PR01185">
    <property type="entry name" value="INTEGRINA"/>
</dbReference>
<reference evidence="18" key="2">
    <citation type="submission" date="2025-09" db="UniProtKB">
        <authorList>
            <consortium name="Ensembl"/>
        </authorList>
    </citation>
    <scope>IDENTIFICATION</scope>
</reference>
<dbReference type="PROSITE" id="PS51470">
    <property type="entry name" value="FG_GAP"/>
    <property type="match status" value="2"/>
</dbReference>
<dbReference type="Pfam" id="PF20805">
    <property type="entry name" value="Integrin_A_Ig_2"/>
    <property type="match status" value="1"/>
</dbReference>
<dbReference type="InterPro" id="IPR028994">
    <property type="entry name" value="Integrin_alpha_N"/>
</dbReference>
<dbReference type="GO" id="GO:0009897">
    <property type="term" value="C:external side of plasma membrane"/>
    <property type="evidence" value="ECO:0007669"/>
    <property type="project" value="TreeGrafter"/>
</dbReference>
<evidence type="ECO:0000256" key="9">
    <source>
        <dbReference type="ARBA" id="ARBA00022989"/>
    </source>
</evidence>
<dbReference type="AlphaFoldDB" id="A0A3B3RI89"/>
<evidence type="ECO:0000259" key="17">
    <source>
        <dbReference type="PROSITE" id="PS50234"/>
    </source>
</evidence>
<name>A0A3B3RI89_9TELE</name>
<dbReference type="InterPro" id="IPR036465">
    <property type="entry name" value="vWFA_dom_sf"/>
</dbReference>
<dbReference type="Gene3D" id="1.20.5.930">
    <property type="entry name" value="Bicelle-embedded integrin alpha(iib) transmembrane segment"/>
    <property type="match status" value="1"/>
</dbReference>
<keyword evidence="6" id="KW-0677">Repeat</keyword>
<keyword evidence="10 16" id="KW-0401">Integrin</keyword>
<evidence type="ECO:0000256" key="5">
    <source>
        <dbReference type="ARBA" id="ARBA00022729"/>
    </source>
</evidence>
<dbReference type="GO" id="GO:0008305">
    <property type="term" value="C:integrin complex"/>
    <property type="evidence" value="ECO:0007669"/>
    <property type="project" value="InterPro"/>
</dbReference>
<feature type="repeat" description="FG-GAP" evidence="15">
    <location>
        <begin position="566"/>
        <end position="626"/>
    </location>
</feature>
<dbReference type="Ensembl" id="ENSPKIT00000036262.1">
    <property type="protein sequence ID" value="ENSPKIP00000018347.1"/>
    <property type="gene ID" value="ENSPKIG00000003933.1"/>
</dbReference>
<keyword evidence="12" id="KW-1015">Disulfide bond</keyword>
<keyword evidence="9 16" id="KW-1133">Transmembrane helix</keyword>
<dbReference type="GO" id="GO:0033627">
    <property type="term" value="P:cell adhesion mediated by integrin"/>
    <property type="evidence" value="ECO:0007669"/>
    <property type="project" value="TreeGrafter"/>
</dbReference>
<dbReference type="SMART" id="SM00327">
    <property type="entry name" value="VWA"/>
    <property type="match status" value="1"/>
</dbReference>
<dbReference type="Gene3D" id="2.60.40.1530">
    <property type="entry name" value="ntegrin, alpha v. Chain A, domain 4"/>
    <property type="match status" value="1"/>
</dbReference>
<dbReference type="InterPro" id="IPR048285">
    <property type="entry name" value="Integrin_alpha_Ig-like_2"/>
</dbReference>
<dbReference type="SUPFAM" id="SSF53300">
    <property type="entry name" value="vWA-like"/>
    <property type="match status" value="1"/>
</dbReference>
<dbReference type="GO" id="GO:0098609">
    <property type="term" value="P:cell-cell adhesion"/>
    <property type="evidence" value="ECO:0007669"/>
    <property type="project" value="TreeGrafter"/>
</dbReference>
<dbReference type="SUPFAM" id="SSF69318">
    <property type="entry name" value="Integrin alpha N-terminal domain"/>
    <property type="match status" value="1"/>
</dbReference>
<keyword evidence="3 16" id="KW-0812">Transmembrane</keyword>
<dbReference type="GO" id="GO:0005178">
    <property type="term" value="F:integrin binding"/>
    <property type="evidence" value="ECO:0007669"/>
    <property type="project" value="TreeGrafter"/>
</dbReference>
<keyword evidence="11 16" id="KW-0472">Membrane</keyword>
<proteinExistence type="inferred from homology"/>
<evidence type="ECO:0000256" key="15">
    <source>
        <dbReference type="PROSITE-ProRule" id="PRU00803"/>
    </source>
</evidence>
<dbReference type="PROSITE" id="PS50234">
    <property type="entry name" value="VWFA"/>
    <property type="match status" value="1"/>
</dbReference>
<dbReference type="GeneTree" id="ENSGT00940000154838"/>
<dbReference type="InterPro" id="IPR048633">
    <property type="entry name" value="ITGAX-like_Ig_3"/>
</dbReference>
<dbReference type="InterPro" id="IPR000413">
    <property type="entry name" value="Integrin_alpha"/>
</dbReference>
<dbReference type="PANTHER" id="PTHR23220:SF118">
    <property type="entry name" value="INTEGRIN ALPHA-X"/>
    <property type="match status" value="1"/>
</dbReference>
<dbReference type="InterPro" id="IPR002035">
    <property type="entry name" value="VWF_A"/>
</dbReference>
<dbReference type="PANTHER" id="PTHR23220">
    <property type="entry name" value="INTEGRIN ALPHA"/>
    <property type="match status" value="1"/>
</dbReference>
<evidence type="ECO:0000256" key="8">
    <source>
        <dbReference type="ARBA" id="ARBA00022889"/>
    </source>
</evidence>
<protein>
    <submittedName>
        <fullName evidence="18">Integrin alpha-X-like</fullName>
    </submittedName>
</protein>
<dbReference type="InterPro" id="IPR032695">
    <property type="entry name" value="Integrin_dom_sf"/>
</dbReference>
<dbReference type="SUPFAM" id="SSF69179">
    <property type="entry name" value="Integrin domains"/>
    <property type="match status" value="2"/>
</dbReference>
<keyword evidence="19" id="KW-1185">Reference proteome</keyword>
<evidence type="ECO:0000256" key="12">
    <source>
        <dbReference type="ARBA" id="ARBA00023157"/>
    </source>
</evidence>
<evidence type="ECO:0000313" key="19">
    <source>
        <dbReference type="Proteomes" id="UP000261540"/>
    </source>
</evidence>
<dbReference type="Pfam" id="PF01839">
    <property type="entry name" value="FG-GAP"/>
    <property type="match status" value="1"/>
</dbReference>
<evidence type="ECO:0000313" key="18">
    <source>
        <dbReference type="Ensembl" id="ENSPKIP00000018347.1"/>
    </source>
</evidence>
<keyword evidence="8 16" id="KW-0130">Cell adhesion</keyword>
<dbReference type="GO" id="GO:0007160">
    <property type="term" value="P:cell-matrix adhesion"/>
    <property type="evidence" value="ECO:0007669"/>
    <property type="project" value="TreeGrafter"/>
</dbReference>
<dbReference type="Gene3D" id="2.60.40.1460">
    <property type="entry name" value="Integrin domains. Chain A, domain 2"/>
    <property type="match status" value="1"/>
</dbReference>
<evidence type="ECO:0000256" key="16">
    <source>
        <dbReference type="RuleBase" id="RU003762"/>
    </source>
</evidence>
<dbReference type="SMART" id="SM00191">
    <property type="entry name" value="Int_alpha"/>
    <property type="match status" value="5"/>
</dbReference>
<organism evidence="18 19">
    <name type="scientific">Paramormyrops kingsleyae</name>
    <dbReference type="NCBI Taxonomy" id="1676925"/>
    <lineage>
        <taxon>Eukaryota</taxon>
        <taxon>Metazoa</taxon>
        <taxon>Chordata</taxon>
        <taxon>Craniata</taxon>
        <taxon>Vertebrata</taxon>
        <taxon>Euteleostomi</taxon>
        <taxon>Actinopterygii</taxon>
        <taxon>Neopterygii</taxon>
        <taxon>Teleostei</taxon>
        <taxon>Osteoglossocephala</taxon>
        <taxon>Osteoglossomorpha</taxon>
        <taxon>Osteoglossiformes</taxon>
        <taxon>Mormyridae</taxon>
        <taxon>Paramormyrops</taxon>
    </lineage>
</organism>
<evidence type="ECO:0000256" key="4">
    <source>
        <dbReference type="ARBA" id="ARBA00022723"/>
    </source>
</evidence>
<dbReference type="Gene3D" id="2.130.10.130">
    <property type="entry name" value="Integrin alpha, N-terminal"/>
    <property type="match status" value="1"/>
</dbReference>
<evidence type="ECO:0000256" key="11">
    <source>
        <dbReference type="ARBA" id="ARBA00023136"/>
    </source>
</evidence>
<dbReference type="GO" id="GO:0007229">
    <property type="term" value="P:integrin-mediated signaling pathway"/>
    <property type="evidence" value="ECO:0007669"/>
    <property type="project" value="UniProtKB-KW"/>
</dbReference>
<feature type="repeat" description="FG-GAP" evidence="15">
    <location>
        <begin position="505"/>
        <end position="562"/>
    </location>
</feature>
<dbReference type="Pfam" id="PF00092">
    <property type="entry name" value="VWA"/>
    <property type="match status" value="1"/>
</dbReference>
<dbReference type="InterPro" id="IPR013517">
    <property type="entry name" value="FG-GAP"/>
</dbReference>
<keyword evidence="13 16" id="KW-0675">Receptor</keyword>
<accession>A0A3B3RI89</accession>
<reference evidence="18" key="1">
    <citation type="submission" date="2025-08" db="UniProtKB">
        <authorList>
            <consortium name="Ensembl"/>
        </authorList>
    </citation>
    <scope>IDENTIFICATION</scope>
</reference>
<evidence type="ECO:0000256" key="6">
    <source>
        <dbReference type="ARBA" id="ARBA00022737"/>
    </source>
</evidence>
<dbReference type="Gene3D" id="3.40.50.410">
    <property type="entry name" value="von Willebrand factor, type A domain"/>
    <property type="match status" value="1"/>
</dbReference>
<evidence type="ECO:0000256" key="7">
    <source>
        <dbReference type="ARBA" id="ARBA00022837"/>
    </source>
</evidence>
<dbReference type="Gene3D" id="2.60.40.1510">
    <property type="entry name" value="ntegrin, alpha v. Chain A, domain 3"/>
    <property type="match status" value="1"/>
</dbReference>
<feature type="domain" description="VWFA" evidence="17">
    <location>
        <begin position="153"/>
        <end position="325"/>
    </location>
</feature>
<evidence type="ECO:0000256" key="13">
    <source>
        <dbReference type="ARBA" id="ARBA00023170"/>
    </source>
</evidence>
<dbReference type="InterPro" id="IPR013519">
    <property type="entry name" value="Int_alpha_beta-p"/>
</dbReference>
<keyword evidence="4" id="KW-0479">Metal-binding</keyword>
<dbReference type="GO" id="GO:0046872">
    <property type="term" value="F:metal ion binding"/>
    <property type="evidence" value="ECO:0007669"/>
    <property type="project" value="UniProtKB-KW"/>
</dbReference>
<dbReference type="Proteomes" id="UP000261540">
    <property type="component" value="Unplaced"/>
</dbReference>
<sequence length="1121" mass="121281">MDKSKLKVQCVLTVFGFLHNIPPSVSFNVDTNNPKIFNQSVPGFGYQVCRFGPENSNSLLVTAPTLDNVTGVVYKCSYTSGSCERLRVGDHGIALGLSLTCAGSRAVVCGPHLSHDCDSFSFLNGQCMELGPQFTLLDVQKPAFQECRDFSLDAVILFDDSQSIKKQDFATMIGFIKNIIRMFTDPRTQVAVAQYSSDRFAVFHFENFAVERNPDVLLRDVHQSQGQTYTPSAIRYVLTNMLVPERGMRPDSKKLLVVITDGRSNDRRDTFHAVIPLAEQMGVVRYAIGVGKDYSIEELRQIASSPSNVFESDSFDALNSIQEQVKEKLFSIEGTSNSTSTAFQMELSQGGFSTLLTQDTKLFGVVGAYEWSGGIMEQRPGANSSFINASAQEPDIKDSYLGYSLAVAQVHGSTVYFAGAPRFRHMGLVLGFQWQPTQNQWAITHRIYGTQLGSYFGAVLGVLPVSGQAGTNPVLLVGAPHFHKPGVGGEVRLCALESGPAECPHFLRGSPGNEMGQFGASLSTTPDLSGDGFPEVAVGAPLEDEGRGALYLFLSRPGGLDKKHSQRILGARVDQRLRFFGLSLHSDGDLSSDGLSDLVVGSRGAAIVLRSQPVVCVRPSVMLHPAVIPQDAFHCAAFRDYNAPVSMATVCVTVVPVHTGRVRGPFPMDVSMSMSLDAGIEPPRLHLLKSSWRGNVSESTSVCFNVTINILECISNYTAVPFSGELAMGGHRVEGTGGLRSVLSPDCPTSFTHPVLLEEVCGDDYVCVCDLQVTLNVTSLVVIKAPDFPVDLVVHVSNQGEDAAGVALTLIFPSSLSFSQATKGLGQVSLRCTSSSLDLSNVTQTVCQLGSYALRQMTSMAVRVSLQVSDPMQVEDGMTVTVSANSTNENTTTLQDNSATSLISTRLPVSVLLKEKDSTHYLNFPENITLEHAYMVENVGETEVPLNVSFILPLDLDSGFRWNVSLRKEGHTTTGCTNTNISTPPTQHCSTPPCRLTYCVVPRLPPGTHITFTFDGNVTSDFEVPGAHVRVATWANMSFDQARYTQYPADLAHNLSLVTVLETAPSSNKAAIIAGSIFGSLLLLVITTAILYKIGFFKSQHENEAETEGPTSPPDDKQTVL</sequence>
<evidence type="ECO:0000256" key="10">
    <source>
        <dbReference type="ARBA" id="ARBA00023037"/>
    </source>
</evidence>
<keyword evidence="7" id="KW-0106">Calcium</keyword>
<comment type="subcellular location">
    <subcellularLocation>
        <location evidence="1 16">Membrane</location>
        <topology evidence="1 16">Single-pass type I membrane protein</topology>
    </subcellularLocation>
</comment>
<dbReference type="PRINTS" id="PR00453">
    <property type="entry name" value="VWFADOMAIN"/>
</dbReference>
<dbReference type="STRING" id="1676925.ENSPKIP00000018347"/>